<name>A0A9W4I1D3_PENNA</name>
<accession>A0A9W4I1D3</accession>
<comment type="caution">
    <text evidence="1">The sequence shown here is derived from an EMBL/GenBank/DDBJ whole genome shotgun (WGS) entry which is preliminary data.</text>
</comment>
<evidence type="ECO:0000313" key="2">
    <source>
        <dbReference type="Proteomes" id="UP001153461"/>
    </source>
</evidence>
<proteinExistence type="predicted"/>
<dbReference type="Proteomes" id="UP001153461">
    <property type="component" value="Unassembled WGS sequence"/>
</dbReference>
<dbReference type="AlphaFoldDB" id="A0A9W4I1D3"/>
<gene>
    <name evidence="1" type="ORF">PNAL_LOCUS7281</name>
</gene>
<organism evidence="1 2">
    <name type="scientific">Penicillium nalgiovense</name>
    <dbReference type="NCBI Taxonomy" id="60175"/>
    <lineage>
        <taxon>Eukaryota</taxon>
        <taxon>Fungi</taxon>
        <taxon>Dikarya</taxon>
        <taxon>Ascomycota</taxon>
        <taxon>Pezizomycotina</taxon>
        <taxon>Eurotiomycetes</taxon>
        <taxon>Eurotiomycetidae</taxon>
        <taxon>Eurotiales</taxon>
        <taxon>Aspergillaceae</taxon>
        <taxon>Penicillium</taxon>
    </lineage>
</organism>
<evidence type="ECO:0000313" key="1">
    <source>
        <dbReference type="EMBL" id="CAG8193602.1"/>
    </source>
</evidence>
<dbReference type="OrthoDB" id="3542292at2759"/>
<reference evidence="1" key="1">
    <citation type="submission" date="2021-07" db="EMBL/GenBank/DDBJ databases">
        <authorList>
            <person name="Branca A.L. A."/>
        </authorList>
    </citation>
    <scope>NUCLEOTIDE SEQUENCE</scope>
</reference>
<sequence>MGNLVPLDRQYSYEPRHRILIQVSHGIETDTGILLLYPEAIPIRPSVSVGLDDHSKSVAGCTSFETYCIVAVPSPQGEFTEPLRGADRSRAGHLWGRIGFVGLGLRCIAIGCWLPYLESEDTLVSGWKDYTLQAWVYKGTICKTWSA</sequence>
<protein>
    <submittedName>
        <fullName evidence="1">Uncharacterized protein</fullName>
    </submittedName>
</protein>
<dbReference type="EMBL" id="CAJVNV010000430">
    <property type="protein sequence ID" value="CAG8193602.1"/>
    <property type="molecule type" value="Genomic_DNA"/>
</dbReference>